<dbReference type="STRING" id="3088.A0A383WFQ2"/>
<feature type="coiled-coil region" evidence="10">
    <location>
        <begin position="783"/>
        <end position="908"/>
    </location>
</feature>
<keyword evidence="15" id="KW-1185">Reference proteome</keyword>
<keyword evidence="6" id="KW-0547">Nucleotide-binding</keyword>
<protein>
    <recommendedName>
        <fullName evidence="4">Structural maintenance of chromosomes protein 5</fullName>
    </recommendedName>
</protein>
<dbReference type="Pfam" id="PF02463">
    <property type="entry name" value="SMC_N"/>
    <property type="match status" value="1"/>
</dbReference>
<feature type="region of interest" description="Disordered" evidence="11">
    <location>
        <begin position="277"/>
        <end position="350"/>
    </location>
</feature>
<accession>A0A383WFQ2</accession>
<evidence type="ECO:0000256" key="3">
    <source>
        <dbReference type="ARBA" id="ARBA00010171"/>
    </source>
</evidence>
<evidence type="ECO:0000313" key="15">
    <source>
        <dbReference type="Proteomes" id="UP000256970"/>
    </source>
</evidence>
<evidence type="ECO:0000259" key="12">
    <source>
        <dbReference type="Pfam" id="PF02463"/>
    </source>
</evidence>
<evidence type="ECO:0000256" key="2">
    <source>
        <dbReference type="ARBA" id="ARBA00004286"/>
    </source>
</evidence>
<evidence type="ECO:0000256" key="1">
    <source>
        <dbReference type="ARBA" id="ARBA00004123"/>
    </source>
</evidence>
<dbReference type="GO" id="GO:0005524">
    <property type="term" value="F:ATP binding"/>
    <property type="evidence" value="ECO:0007669"/>
    <property type="project" value="UniProtKB-KW"/>
</dbReference>
<evidence type="ECO:0000256" key="6">
    <source>
        <dbReference type="ARBA" id="ARBA00022741"/>
    </source>
</evidence>
<evidence type="ECO:0000256" key="7">
    <source>
        <dbReference type="ARBA" id="ARBA00022840"/>
    </source>
</evidence>
<keyword evidence="8 10" id="KW-0175">Coiled coil</keyword>
<dbReference type="InterPro" id="IPR003395">
    <property type="entry name" value="RecF/RecN/SMC_N"/>
</dbReference>
<keyword evidence="5" id="KW-0158">Chromosome</keyword>
<dbReference type="SUPFAM" id="SSF52540">
    <property type="entry name" value="P-loop containing nucleoside triphosphate hydrolases"/>
    <property type="match status" value="1"/>
</dbReference>
<dbReference type="GO" id="GO:0000724">
    <property type="term" value="P:double-strand break repair via homologous recombination"/>
    <property type="evidence" value="ECO:0007669"/>
    <property type="project" value="TreeGrafter"/>
</dbReference>
<reference evidence="14 15" key="1">
    <citation type="submission" date="2016-10" db="EMBL/GenBank/DDBJ databases">
        <authorList>
            <person name="Cai Z."/>
        </authorList>
    </citation>
    <scope>NUCLEOTIDE SEQUENCE [LARGE SCALE GENOMIC DNA]</scope>
</reference>
<evidence type="ECO:0000313" key="14">
    <source>
        <dbReference type="EMBL" id="SZX75879.1"/>
    </source>
</evidence>
<feature type="compositionally biased region" description="Basic and acidic residues" evidence="11">
    <location>
        <begin position="294"/>
        <end position="315"/>
    </location>
</feature>
<feature type="domain" description="RecF/RecN/SMC N-terminal" evidence="12">
    <location>
        <begin position="38"/>
        <end position="1020"/>
    </location>
</feature>
<comment type="subcellular location">
    <subcellularLocation>
        <location evidence="2">Chromosome</location>
    </subcellularLocation>
    <subcellularLocation>
        <location evidence="1">Nucleus</location>
    </subcellularLocation>
</comment>
<dbReference type="Proteomes" id="UP000256970">
    <property type="component" value="Unassembled WGS sequence"/>
</dbReference>
<evidence type="ECO:0000256" key="8">
    <source>
        <dbReference type="ARBA" id="ARBA00023054"/>
    </source>
</evidence>
<evidence type="ECO:0000256" key="4">
    <source>
        <dbReference type="ARBA" id="ARBA00018687"/>
    </source>
</evidence>
<feature type="compositionally biased region" description="Basic and acidic residues" evidence="11">
    <location>
        <begin position="323"/>
        <end position="350"/>
    </location>
</feature>
<dbReference type="FunFam" id="3.40.50.300:FF:001301">
    <property type="entry name" value="Structural maintenance of chromosomes 5"/>
    <property type="match status" value="1"/>
</dbReference>
<feature type="compositionally biased region" description="Low complexity" evidence="11">
    <location>
        <begin position="282"/>
        <end position="293"/>
    </location>
</feature>
<name>A0A383WFQ2_TETOB</name>
<proteinExistence type="inferred from homology"/>
<dbReference type="GO" id="GO:0051276">
    <property type="term" value="P:chromosome organization"/>
    <property type="evidence" value="ECO:0007669"/>
    <property type="project" value="UniProtKB-ARBA"/>
</dbReference>
<feature type="coiled-coil region" evidence="10">
    <location>
        <begin position="651"/>
        <end position="727"/>
    </location>
</feature>
<dbReference type="PANTHER" id="PTHR45916:SF1">
    <property type="entry name" value="STRUCTURAL MAINTENANCE OF CHROMOSOMES PROTEIN 5"/>
    <property type="match status" value="1"/>
</dbReference>
<dbReference type="GO" id="GO:0030915">
    <property type="term" value="C:Smc5-Smc6 complex"/>
    <property type="evidence" value="ECO:0007669"/>
    <property type="project" value="TreeGrafter"/>
</dbReference>
<feature type="region of interest" description="Disordered" evidence="11">
    <location>
        <begin position="1"/>
        <end position="32"/>
    </location>
</feature>
<keyword evidence="7" id="KW-0067">ATP-binding</keyword>
<evidence type="ECO:0000256" key="5">
    <source>
        <dbReference type="ARBA" id="ARBA00022454"/>
    </source>
</evidence>
<comment type="similarity">
    <text evidence="3">Belongs to the SMC family. SMC5 subfamily.</text>
</comment>
<dbReference type="InterPro" id="IPR027417">
    <property type="entry name" value="P-loop_NTPase"/>
</dbReference>
<dbReference type="AlphaFoldDB" id="A0A383WFQ2"/>
<evidence type="ECO:0000256" key="10">
    <source>
        <dbReference type="SAM" id="Coils"/>
    </source>
</evidence>
<gene>
    <name evidence="13" type="ORF">BQ4739_LOCUS12163</name>
    <name evidence="14" type="ORF">BQ4739_LOCUS16249</name>
</gene>
<evidence type="ECO:0000256" key="11">
    <source>
        <dbReference type="SAM" id="MobiDB-lite"/>
    </source>
</evidence>
<evidence type="ECO:0000256" key="9">
    <source>
        <dbReference type="ARBA" id="ARBA00023242"/>
    </source>
</evidence>
<dbReference type="EMBL" id="FNXT01001099">
    <property type="protein sequence ID" value="SZX72068.1"/>
    <property type="molecule type" value="Genomic_DNA"/>
</dbReference>
<organism evidence="14 15">
    <name type="scientific">Tetradesmus obliquus</name>
    <name type="common">Green alga</name>
    <name type="synonym">Acutodesmus obliquus</name>
    <dbReference type="NCBI Taxonomy" id="3088"/>
    <lineage>
        <taxon>Eukaryota</taxon>
        <taxon>Viridiplantae</taxon>
        <taxon>Chlorophyta</taxon>
        <taxon>core chlorophytes</taxon>
        <taxon>Chlorophyceae</taxon>
        <taxon>CS clade</taxon>
        <taxon>Sphaeropleales</taxon>
        <taxon>Scenedesmaceae</taxon>
        <taxon>Tetradesmus</taxon>
    </lineage>
</organism>
<keyword evidence="9" id="KW-0539">Nucleus</keyword>
<dbReference type="PANTHER" id="PTHR45916">
    <property type="entry name" value="STRUCTURAL MAINTENANCE OF CHROMOSOMES PROTEIN 5"/>
    <property type="match status" value="1"/>
</dbReference>
<feature type="compositionally biased region" description="Acidic residues" evidence="11">
    <location>
        <begin position="10"/>
        <end position="19"/>
    </location>
</feature>
<dbReference type="EMBL" id="FNXT01001245">
    <property type="protein sequence ID" value="SZX75879.1"/>
    <property type="molecule type" value="Genomic_DNA"/>
</dbReference>
<evidence type="ECO:0000313" key="13">
    <source>
        <dbReference type="EMBL" id="SZX72068.1"/>
    </source>
</evidence>
<dbReference type="GO" id="GO:0005634">
    <property type="term" value="C:nucleus"/>
    <property type="evidence" value="ECO:0007669"/>
    <property type="project" value="UniProtKB-SubCell"/>
</dbReference>
<sequence>MSRRGRQDPESEEDGVDDDSPSKRQRSGAPAAYPKGTVKEVKVFNFMTYGEPAVTIKPGARLNLVLGPNGTGKSSLVCALCVGLGGSTKLLGRADNVKDYIRRGCDRGWVETALSGGPGSADIVIRCEMAKTDSGYKTDWRINGASKTKKEVQALVKSLNIQFDNLCQFLPQDKVVQFAAMDQFELLVATEKAIGDASLHETHLALNEKRQLVKERQNAADASARRHEQLVGENQKLERDYERFKRRRNLQERVALMKKKYAWMGVRALQEQAKAAGEEARQAQQAFNAAQAEANHDERPLKQRQQDAERQKKEATQLQQAVRAKEGDARKAADQVTKEEEAVRENRAKLQGLQKEKDDLEAKKVQWRNAIAKLEDAMAHLPPLPDHTAENQQLQEQLSSLNEQLVAIEGDKQQLMHERGGVVREQAAINAQLRDVDSASGQRMAALMATHRGMQGLGGAWRWVQQQRAAGAFKGEVIGPLGLEIKVKRGPHAERLAQNLEQATWSQHCNFVCEHPDDEKLLMDTFRAQNLRSNVISMQPGAGVPVGDAARFRDYGVIATLDEVFDAPPLVKKALANTCSLHKTYCVAHDDTEMIKRWCAEHGVRNVFTTQSLVNYIPSSYGGREDASTVNKGLMPLRVLGNAAGVDDERKQQLLAQQQQAQHRLQQLDQQLQEKQQQEQPLNQQVEAVHQRRQQLAAEYAAARSRRQNMQTKHKQAATHLANLEKKEDPLKQAPVLERKVAKALAMHHGALTAQIEAVTTQWALLQQQVVADMSWRELDMQARAMQQALEARKGELRRLQAAAKAAAAAANTAKDAFTRARAEANAEHPLDDEAKRRFEQMPDDREELQEKIAELEVEVAGIAVNNPRVVEEYLKRKAEIERLAGEMAAQRAELDSLHTEIEQLKEEWLPKLQEVVGQINTSFAANFAQIGCAGEVLLSQHEDYDKFSIQIKVKFREHEDMQLLTAHRQSGGERSVSTILYLIALQGVTVTPFRVVDEINQGMDPANERKVFTQLVKASCQAGTPQCFLLTPKLLPDLHYTEDITILNIFNGGLVDAGVAGQYDRHTLFGTALDRLQGVPVVG</sequence>
<dbReference type="Gene3D" id="3.40.50.300">
    <property type="entry name" value="P-loop containing nucleotide triphosphate hydrolases"/>
    <property type="match status" value="2"/>
</dbReference>
<dbReference type="Gene3D" id="1.10.287.1490">
    <property type="match status" value="1"/>
</dbReference>
<dbReference type="GO" id="GO:0003697">
    <property type="term" value="F:single-stranded DNA binding"/>
    <property type="evidence" value="ECO:0007669"/>
    <property type="project" value="TreeGrafter"/>
</dbReference>